<feature type="binding site" evidence="6">
    <location>
        <position position="145"/>
    </location>
    <ligand>
        <name>Mg(2+)</name>
        <dbReference type="ChEBI" id="CHEBI:18420"/>
        <label>1</label>
    </ligand>
</feature>
<dbReference type="SUPFAM" id="SSF56219">
    <property type="entry name" value="DNase I-like"/>
    <property type="match status" value="1"/>
</dbReference>
<dbReference type="KEGG" id="cha:CHAB381_1629"/>
<dbReference type="AlphaFoldDB" id="A7I3R1"/>
<feature type="binding site" evidence="6">
    <location>
        <position position="35"/>
    </location>
    <ligand>
        <name>Mg(2+)</name>
        <dbReference type="ChEBI" id="CHEBI:18420"/>
        <label>1</label>
    </ligand>
</feature>
<dbReference type="InterPro" id="IPR036691">
    <property type="entry name" value="Endo/exonu/phosph_ase_sf"/>
</dbReference>
<dbReference type="PROSITE" id="PS51435">
    <property type="entry name" value="AP_NUCLEASE_F1_4"/>
    <property type="match status" value="1"/>
</dbReference>
<dbReference type="GO" id="GO:0008081">
    <property type="term" value="F:phosphoric diester hydrolase activity"/>
    <property type="evidence" value="ECO:0007669"/>
    <property type="project" value="TreeGrafter"/>
</dbReference>
<gene>
    <name evidence="9" type="primary">xth</name>
    <name evidence="9" type="ordered locus">CHAB381_1629</name>
</gene>
<dbReference type="RefSeq" id="WP_012109457.1">
    <property type="nucleotide sequence ID" value="NC_009714.1"/>
</dbReference>
<keyword evidence="3 9" id="KW-0378">Hydrolase</keyword>
<accession>A7I3R1</accession>
<evidence type="ECO:0000256" key="4">
    <source>
        <dbReference type="ARBA" id="ARBA00022842"/>
    </source>
</evidence>
<dbReference type="HOGENOM" id="CLU_027539_1_3_7"/>
<dbReference type="Gene3D" id="3.60.10.10">
    <property type="entry name" value="Endonuclease/exonuclease/phosphatase"/>
    <property type="match status" value="1"/>
</dbReference>
<feature type="active site" description="Proton donor/acceptor" evidence="5">
    <location>
        <position position="145"/>
    </location>
</feature>
<evidence type="ECO:0000256" key="3">
    <source>
        <dbReference type="ARBA" id="ARBA00022801"/>
    </source>
</evidence>
<name>A7I3R1_CAMHC</name>
<dbReference type="PANTHER" id="PTHR22748">
    <property type="entry name" value="AP ENDONUCLEASE"/>
    <property type="match status" value="1"/>
</dbReference>
<evidence type="ECO:0000256" key="2">
    <source>
        <dbReference type="ARBA" id="ARBA00022723"/>
    </source>
</evidence>
<dbReference type="NCBIfam" id="TIGR00633">
    <property type="entry name" value="xth"/>
    <property type="match status" value="1"/>
</dbReference>
<evidence type="ECO:0000256" key="7">
    <source>
        <dbReference type="PIRSR" id="PIRSR604808-3"/>
    </source>
</evidence>
<keyword evidence="4 6" id="KW-0460">Magnesium</keyword>
<dbReference type="eggNOG" id="COG0708">
    <property type="taxonomic scope" value="Bacteria"/>
</dbReference>
<dbReference type="InterPro" id="IPR020847">
    <property type="entry name" value="AP_endonuclease_F1_BS"/>
</dbReference>
<proteinExistence type="inferred from homology"/>
<keyword evidence="6" id="KW-0464">Manganese</keyword>
<organism evidence="9 10">
    <name type="scientific">Campylobacter hominis (strain ATCC BAA-381 / DSM 21671 / CCUG 45161 / LMG 19568 / NCTC 13146 / CH001A)</name>
    <dbReference type="NCBI Taxonomy" id="360107"/>
    <lineage>
        <taxon>Bacteria</taxon>
        <taxon>Pseudomonadati</taxon>
        <taxon>Campylobacterota</taxon>
        <taxon>Epsilonproteobacteria</taxon>
        <taxon>Campylobacterales</taxon>
        <taxon>Campylobacteraceae</taxon>
        <taxon>Campylobacter</taxon>
    </lineage>
</organism>
<dbReference type="GO" id="GO:0003906">
    <property type="term" value="F:DNA-(apurinic or apyrimidinic site) endonuclease activity"/>
    <property type="evidence" value="ECO:0007669"/>
    <property type="project" value="TreeGrafter"/>
</dbReference>
<dbReference type="InterPro" id="IPR005135">
    <property type="entry name" value="Endo/exonuclease/phosphatase"/>
</dbReference>
<comment type="cofactor">
    <cofactor evidence="6">
        <name>Mg(2+)</name>
        <dbReference type="ChEBI" id="CHEBI:18420"/>
    </cofactor>
    <cofactor evidence="6">
        <name>Mn(2+)</name>
        <dbReference type="ChEBI" id="CHEBI:29035"/>
    </cofactor>
    <text evidence="6">Probably binds two magnesium or manganese ions per subunit.</text>
</comment>
<feature type="domain" description="Endonuclease/exonuclease/phosphatase" evidence="8">
    <location>
        <begin position="4"/>
        <end position="242"/>
    </location>
</feature>
<feature type="active site" description="Proton acceptor" evidence="5">
    <location>
        <position position="242"/>
    </location>
</feature>
<feature type="binding site" evidence="6">
    <location>
        <position position="147"/>
    </location>
    <ligand>
        <name>Mg(2+)</name>
        <dbReference type="ChEBI" id="CHEBI:18420"/>
        <label>1</label>
    </ligand>
</feature>
<dbReference type="OrthoDB" id="9803914at2"/>
<feature type="site" description="Important for catalytic activity" evidence="7">
    <location>
        <position position="216"/>
    </location>
</feature>
<comment type="similarity">
    <text evidence="1">Belongs to the DNA repair enzymes AP/ExoA family.</text>
</comment>
<feature type="binding site" evidence="6">
    <location>
        <position position="7"/>
    </location>
    <ligand>
        <name>Mg(2+)</name>
        <dbReference type="ChEBI" id="CHEBI:18420"/>
        <label>1</label>
    </ligand>
</feature>
<sequence length="251" mass="29062">MKLISWNVNGLRACVKNDALGWITQEKPDFLALQEIKVSEDKIPSEIYNLGFENLDVNSGEKAGYSGVASLHNLKCATFKNLFFQENEGRVLQHDFNEISLFNIYFPNGQKDENRLNFKMEFYDKFLIYLDKLKKQGRKIIICGDVNTAHREIDLKNPKSNSDRSGFLPIERAWIDKLLSHGFVDTFRAINGDKIAYSWWSYRFNARAKNAGWRIDYFFISEDLRENLTNAFILDDIKGSDHCPVGIEINL</sequence>
<dbReference type="Proteomes" id="UP000002407">
    <property type="component" value="Chromosome"/>
</dbReference>
<feature type="active site" evidence="5">
    <location>
        <position position="105"/>
    </location>
</feature>
<dbReference type="STRING" id="360107.CHAB381_1629"/>
<dbReference type="EC" id="3.1.11.2" evidence="9"/>
<evidence type="ECO:0000259" key="8">
    <source>
        <dbReference type="Pfam" id="PF03372"/>
    </source>
</evidence>
<dbReference type="GO" id="GO:0003677">
    <property type="term" value="F:DNA binding"/>
    <property type="evidence" value="ECO:0007669"/>
    <property type="project" value="InterPro"/>
</dbReference>
<dbReference type="EMBL" id="CP000776">
    <property type="protein sequence ID" value="ABS51213.1"/>
    <property type="molecule type" value="Genomic_DNA"/>
</dbReference>
<dbReference type="InterPro" id="IPR004808">
    <property type="entry name" value="AP_endonuc_1"/>
</dbReference>
<protein>
    <submittedName>
        <fullName evidence="9">Exodeoxyribonuclease III</fullName>
        <ecNumber evidence="9">3.1.11.2</ecNumber>
    </submittedName>
</protein>
<dbReference type="GO" id="GO:0006284">
    <property type="term" value="P:base-excision repair"/>
    <property type="evidence" value="ECO:0007669"/>
    <property type="project" value="TreeGrafter"/>
</dbReference>
<dbReference type="NCBIfam" id="TIGR00195">
    <property type="entry name" value="exoDNase_III"/>
    <property type="match status" value="1"/>
</dbReference>
<evidence type="ECO:0000256" key="6">
    <source>
        <dbReference type="PIRSR" id="PIRSR604808-2"/>
    </source>
</evidence>
<evidence type="ECO:0000313" key="10">
    <source>
        <dbReference type="Proteomes" id="UP000002407"/>
    </source>
</evidence>
<reference evidence="10" key="1">
    <citation type="submission" date="2007-07" db="EMBL/GenBank/DDBJ databases">
        <title>Complete genome sequence of Campylobacter hominis ATCC BAA-381, a commensal isolated from the human gastrointestinal tract.</title>
        <authorList>
            <person name="Fouts D.E."/>
            <person name="Mongodin E.F."/>
            <person name="Puiu D."/>
            <person name="Sebastian Y."/>
            <person name="Miller W.G."/>
            <person name="Mandrell R.E."/>
            <person name="Nelson K.E."/>
        </authorList>
    </citation>
    <scope>NUCLEOTIDE SEQUENCE [LARGE SCALE GENOMIC DNA]</scope>
    <source>
        <strain evidence="10">ATCC BAA-381 / LMG 19568 / NCTC 13146 / CH001A</strain>
    </source>
</reference>
<feature type="binding site" evidence="6">
    <location>
        <position position="242"/>
    </location>
    <ligand>
        <name>Mg(2+)</name>
        <dbReference type="ChEBI" id="CHEBI:18420"/>
        <label>1</label>
    </ligand>
</feature>
<evidence type="ECO:0000256" key="1">
    <source>
        <dbReference type="ARBA" id="ARBA00007092"/>
    </source>
</evidence>
<dbReference type="GO" id="GO:0046872">
    <property type="term" value="F:metal ion binding"/>
    <property type="evidence" value="ECO:0007669"/>
    <property type="project" value="UniProtKB-KW"/>
</dbReference>
<feature type="site" description="Transition state stabilizer" evidence="7">
    <location>
        <position position="147"/>
    </location>
</feature>
<feature type="site" description="Interaction with DNA substrate" evidence="7">
    <location>
        <position position="242"/>
    </location>
</feature>
<dbReference type="PROSITE" id="PS00726">
    <property type="entry name" value="AP_NUCLEASE_F1_1"/>
    <property type="match status" value="1"/>
</dbReference>
<keyword evidence="2 6" id="KW-0479">Metal-binding</keyword>
<evidence type="ECO:0000313" key="9">
    <source>
        <dbReference type="EMBL" id="ABS51213.1"/>
    </source>
</evidence>
<dbReference type="PANTHER" id="PTHR22748:SF6">
    <property type="entry name" value="DNA-(APURINIC OR APYRIMIDINIC SITE) ENDONUCLEASE"/>
    <property type="match status" value="1"/>
</dbReference>
<keyword evidence="10" id="KW-1185">Reference proteome</keyword>
<dbReference type="Pfam" id="PF03372">
    <property type="entry name" value="Exo_endo_phos"/>
    <property type="match status" value="1"/>
</dbReference>
<evidence type="ECO:0000256" key="5">
    <source>
        <dbReference type="PIRSR" id="PIRSR604808-1"/>
    </source>
</evidence>
<dbReference type="GO" id="GO:0008311">
    <property type="term" value="F:double-stranded DNA 3'-5' DNA exonuclease activity"/>
    <property type="evidence" value="ECO:0007669"/>
    <property type="project" value="UniProtKB-EC"/>
</dbReference>
<feature type="binding site" evidence="6">
    <location>
        <position position="241"/>
    </location>
    <ligand>
        <name>Mg(2+)</name>
        <dbReference type="ChEBI" id="CHEBI:18420"/>
        <label>1</label>
    </ligand>
</feature>